<dbReference type="InterPro" id="IPR003658">
    <property type="entry name" value="Anti-sigma_ant"/>
</dbReference>
<sequence length="124" mass="14605">MAFNFNTGFENHIVRITLKGRLNSEQAHELDKEIKKLLKEHDFETMILDMKELELITSTGIGIIIKVKTYLSRLHKELIMLHMQPQVKKVFEIVHLLPTLNVFEDKNELDSYLYKIQKNPAEEI</sequence>
<dbReference type="Pfam" id="PF01740">
    <property type="entry name" value="STAS"/>
    <property type="match status" value="1"/>
</dbReference>
<dbReference type="RefSeq" id="WP_186804684.1">
    <property type="nucleotide sequence ID" value="NZ_CP019646.1"/>
</dbReference>
<dbReference type="KEGG" id="pbas:SMSP2_02157"/>
<dbReference type="AlphaFoldDB" id="A0A1Q2MGK3"/>
<dbReference type="CDD" id="cd07043">
    <property type="entry name" value="STAS_anti-anti-sigma_factors"/>
    <property type="match status" value="1"/>
</dbReference>
<organism evidence="4 5">
    <name type="scientific">Limihaloglobus sulfuriphilus</name>
    <dbReference type="NCBI Taxonomy" id="1851148"/>
    <lineage>
        <taxon>Bacteria</taxon>
        <taxon>Pseudomonadati</taxon>
        <taxon>Planctomycetota</taxon>
        <taxon>Phycisphaerae</taxon>
        <taxon>Sedimentisphaerales</taxon>
        <taxon>Sedimentisphaeraceae</taxon>
        <taxon>Limihaloglobus</taxon>
    </lineage>
</organism>
<protein>
    <recommendedName>
        <fullName evidence="2">Anti-sigma factor antagonist</fullName>
    </recommendedName>
</protein>
<evidence type="ECO:0000313" key="5">
    <source>
        <dbReference type="Proteomes" id="UP000188181"/>
    </source>
</evidence>
<proteinExistence type="inferred from homology"/>
<evidence type="ECO:0000259" key="3">
    <source>
        <dbReference type="PROSITE" id="PS50801"/>
    </source>
</evidence>
<dbReference type="NCBIfam" id="TIGR00377">
    <property type="entry name" value="ant_ant_sig"/>
    <property type="match status" value="1"/>
</dbReference>
<feature type="domain" description="STAS" evidence="3">
    <location>
        <begin position="13"/>
        <end position="113"/>
    </location>
</feature>
<dbReference type="InterPro" id="IPR036513">
    <property type="entry name" value="STAS_dom_sf"/>
</dbReference>
<accession>A0A1Q2MGK3</accession>
<dbReference type="EMBL" id="CP019646">
    <property type="protein sequence ID" value="AQQ71779.1"/>
    <property type="molecule type" value="Genomic_DNA"/>
</dbReference>
<dbReference type="PANTHER" id="PTHR33495:SF2">
    <property type="entry name" value="ANTI-SIGMA FACTOR ANTAGONIST TM_1081-RELATED"/>
    <property type="match status" value="1"/>
</dbReference>
<keyword evidence="5" id="KW-1185">Reference proteome</keyword>
<dbReference type="PROSITE" id="PS50801">
    <property type="entry name" value="STAS"/>
    <property type="match status" value="1"/>
</dbReference>
<dbReference type="GO" id="GO:0043856">
    <property type="term" value="F:anti-sigma factor antagonist activity"/>
    <property type="evidence" value="ECO:0007669"/>
    <property type="project" value="InterPro"/>
</dbReference>
<evidence type="ECO:0000256" key="1">
    <source>
        <dbReference type="ARBA" id="ARBA00009013"/>
    </source>
</evidence>
<dbReference type="SUPFAM" id="SSF52091">
    <property type="entry name" value="SpoIIaa-like"/>
    <property type="match status" value="1"/>
</dbReference>
<dbReference type="Proteomes" id="UP000188181">
    <property type="component" value="Chromosome"/>
</dbReference>
<dbReference type="STRING" id="1851148.SMSP2_02157"/>
<gene>
    <name evidence="4" type="primary">btrV</name>
    <name evidence="4" type="ORF">SMSP2_02157</name>
</gene>
<comment type="similarity">
    <text evidence="1 2">Belongs to the anti-sigma-factor antagonist family.</text>
</comment>
<dbReference type="InterPro" id="IPR002645">
    <property type="entry name" value="STAS_dom"/>
</dbReference>
<evidence type="ECO:0000256" key="2">
    <source>
        <dbReference type="RuleBase" id="RU003749"/>
    </source>
</evidence>
<evidence type="ECO:0000313" key="4">
    <source>
        <dbReference type="EMBL" id="AQQ71779.1"/>
    </source>
</evidence>
<dbReference type="PANTHER" id="PTHR33495">
    <property type="entry name" value="ANTI-SIGMA FACTOR ANTAGONIST TM_1081-RELATED-RELATED"/>
    <property type="match status" value="1"/>
</dbReference>
<name>A0A1Q2MGK3_9BACT</name>
<reference evidence="5" key="1">
    <citation type="submission" date="2017-02" db="EMBL/GenBank/DDBJ databases">
        <title>Comparative genomics and description of representatives of a novel lineage of planctomycetes thriving in anoxic sediments.</title>
        <authorList>
            <person name="Spring S."/>
            <person name="Bunk B."/>
            <person name="Sproer C."/>
        </authorList>
    </citation>
    <scope>NUCLEOTIDE SEQUENCE [LARGE SCALE GENOMIC DNA]</scope>
    <source>
        <strain evidence="5">SM-Chi-D1</strain>
    </source>
</reference>
<dbReference type="Gene3D" id="3.30.750.24">
    <property type="entry name" value="STAS domain"/>
    <property type="match status" value="1"/>
</dbReference>